<organism evidence="3 4">
    <name type="scientific">Homarus americanus</name>
    <name type="common">American lobster</name>
    <dbReference type="NCBI Taxonomy" id="6706"/>
    <lineage>
        <taxon>Eukaryota</taxon>
        <taxon>Metazoa</taxon>
        <taxon>Ecdysozoa</taxon>
        <taxon>Arthropoda</taxon>
        <taxon>Crustacea</taxon>
        <taxon>Multicrustacea</taxon>
        <taxon>Malacostraca</taxon>
        <taxon>Eumalacostraca</taxon>
        <taxon>Eucarida</taxon>
        <taxon>Decapoda</taxon>
        <taxon>Pleocyemata</taxon>
        <taxon>Astacidea</taxon>
        <taxon>Nephropoidea</taxon>
        <taxon>Nephropidae</taxon>
        <taxon>Homarus</taxon>
    </lineage>
</organism>
<keyword evidence="4" id="KW-1185">Reference proteome</keyword>
<accession>A0A8J5K264</accession>
<feature type="region of interest" description="Disordered" evidence="1">
    <location>
        <begin position="45"/>
        <end position="126"/>
    </location>
</feature>
<name>A0A8J5K264_HOMAM</name>
<evidence type="ECO:0000313" key="4">
    <source>
        <dbReference type="Proteomes" id="UP000747542"/>
    </source>
</evidence>
<feature type="transmembrane region" description="Helical" evidence="2">
    <location>
        <begin position="17"/>
        <end position="40"/>
    </location>
</feature>
<keyword evidence="2" id="KW-1133">Transmembrane helix</keyword>
<feature type="compositionally biased region" description="Basic and acidic residues" evidence="1">
    <location>
        <begin position="110"/>
        <end position="124"/>
    </location>
</feature>
<dbReference type="EMBL" id="JAHLQT010018664">
    <property type="protein sequence ID" value="KAG7169022.1"/>
    <property type="molecule type" value="Genomic_DNA"/>
</dbReference>
<sequence>MADYDVESGMSKRVNCLVGFTVVSIIIGAAGLALSIMLLLQSGIPDPTKSVIDISPAGEDGESSAENPLLRGILPENLKPPAGEVDHDSTINEDKPDDGHDHSNHHNHLDHHVQPHPEDGDNNKQKGFVFGITVTDLYRSA</sequence>
<keyword evidence="2" id="KW-0472">Membrane</keyword>
<reference evidence="3" key="1">
    <citation type="journal article" date="2021" name="Sci. Adv.">
        <title>The American lobster genome reveals insights on longevity, neural, and immune adaptations.</title>
        <authorList>
            <person name="Polinski J.M."/>
            <person name="Zimin A.V."/>
            <person name="Clark K.F."/>
            <person name="Kohn A.B."/>
            <person name="Sadowski N."/>
            <person name="Timp W."/>
            <person name="Ptitsyn A."/>
            <person name="Khanna P."/>
            <person name="Romanova D.Y."/>
            <person name="Williams P."/>
            <person name="Greenwood S.J."/>
            <person name="Moroz L.L."/>
            <person name="Walt D.R."/>
            <person name="Bodnar A.G."/>
        </authorList>
    </citation>
    <scope>NUCLEOTIDE SEQUENCE</scope>
    <source>
        <strain evidence="3">GMGI-L3</strain>
    </source>
</reference>
<dbReference type="Proteomes" id="UP000747542">
    <property type="component" value="Unassembled WGS sequence"/>
</dbReference>
<proteinExistence type="predicted"/>
<keyword evidence="2" id="KW-0812">Transmembrane</keyword>
<evidence type="ECO:0000256" key="2">
    <source>
        <dbReference type="SAM" id="Phobius"/>
    </source>
</evidence>
<evidence type="ECO:0000313" key="3">
    <source>
        <dbReference type="EMBL" id="KAG7169022.1"/>
    </source>
</evidence>
<gene>
    <name evidence="3" type="ORF">Hamer_G011719</name>
</gene>
<dbReference type="AlphaFoldDB" id="A0A8J5K264"/>
<comment type="caution">
    <text evidence="3">The sequence shown here is derived from an EMBL/GenBank/DDBJ whole genome shotgun (WGS) entry which is preliminary data.</text>
</comment>
<protein>
    <submittedName>
        <fullName evidence="3">Uncharacterized protein</fullName>
    </submittedName>
</protein>
<evidence type="ECO:0000256" key="1">
    <source>
        <dbReference type="SAM" id="MobiDB-lite"/>
    </source>
</evidence>
<feature type="compositionally biased region" description="Basic and acidic residues" evidence="1">
    <location>
        <begin position="84"/>
        <end position="104"/>
    </location>
</feature>